<dbReference type="EMBL" id="JAWPFF010000001">
    <property type="protein sequence ID" value="MDW2908130.1"/>
    <property type="molecule type" value="Genomic_DNA"/>
</dbReference>
<reference evidence="1" key="1">
    <citation type="submission" date="2023-10" db="EMBL/GenBank/DDBJ databases">
        <title>Genome sequences of Mycoplasma ovipneumoniae isolated from goats.</title>
        <authorList>
            <person name="Spergser J."/>
        </authorList>
    </citation>
    <scope>NUCLEOTIDE SEQUENCE [LARGE SCALE GENOMIC DNA]</scope>
    <source>
        <strain evidence="1">1N</strain>
    </source>
</reference>
<name>A0ABU4GTK5_9BACT</name>
<dbReference type="Proteomes" id="UP001275471">
    <property type="component" value="Unassembled WGS sequence"/>
</dbReference>
<dbReference type="RefSeq" id="WP_318043353.1">
    <property type="nucleotide sequence ID" value="NZ_JAWPES010000002.1"/>
</dbReference>
<sequence length="64" mass="7828">MYKFLENQSTNKFILSKNNHHKLTNDFLYYFVATINIEDQNFTNVPIAYQKISWFIDWYNNSKL</sequence>
<evidence type="ECO:0000313" key="2">
    <source>
        <dbReference type="Proteomes" id="UP001275471"/>
    </source>
</evidence>
<comment type="caution">
    <text evidence="1">The sequence shown here is derived from an EMBL/GenBank/DDBJ whole genome shotgun (WGS) entry which is preliminary data.</text>
</comment>
<organism evidence="1 2">
    <name type="scientific">Mesomycoplasma ovipneumoniae</name>
    <dbReference type="NCBI Taxonomy" id="29562"/>
    <lineage>
        <taxon>Bacteria</taxon>
        <taxon>Bacillati</taxon>
        <taxon>Mycoplasmatota</taxon>
        <taxon>Mycoplasmoidales</taxon>
        <taxon>Metamycoplasmataceae</taxon>
        <taxon>Mesomycoplasma</taxon>
    </lineage>
</organism>
<evidence type="ECO:0008006" key="3">
    <source>
        <dbReference type="Google" id="ProtNLM"/>
    </source>
</evidence>
<proteinExistence type="predicted"/>
<evidence type="ECO:0000313" key="1">
    <source>
        <dbReference type="EMBL" id="MDW2908130.1"/>
    </source>
</evidence>
<accession>A0ABU4GTK5</accession>
<protein>
    <recommendedName>
        <fullName evidence="3">Integrase catalytic domain-containing protein</fullName>
    </recommendedName>
</protein>
<keyword evidence="2" id="KW-1185">Reference proteome</keyword>
<gene>
    <name evidence="1" type="ORF">R7V75_00115</name>
</gene>